<dbReference type="AlphaFoldDB" id="A0AAV8X213"/>
<proteinExistence type="predicted"/>
<dbReference type="EMBL" id="JANEYF010003969">
    <property type="protein sequence ID" value="KAJ8932774.1"/>
    <property type="molecule type" value="Genomic_DNA"/>
</dbReference>
<evidence type="ECO:0000256" key="1">
    <source>
        <dbReference type="SAM" id="MobiDB-lite"/>
    </source>
</evidence>
<accession>A0AAV8X213</accession>
<feature type="compositionally biased region" description="Low complexity" evidence="1">
    <location>
        <begin position="18"/>
        <end position="36"/>
    </location>
</feature>
<protein>
    <submittedName>
        <fullName evidence="2">Uncharacterized protein</fullName>
    </submittedName>
</protein>
<comment type="caution">
    <text evidence="2">The sequence shown here is derived from an EMBL/GenBank/DDBJ whole genome shotgun (WGS) entry which is preliminary data.</text>
</comment>
<evidence type="ECO:0000313" key="3">
    <source>
        <dbReference type="Proteomes" id="UP001162156"/>
    </source>
</evidence>
<dbReference type="Proteomes" id="UP001162156">
    <property type="component" value="Unassembled WGS sequence"/>
</dbReference>
<keyword evidence="3" id="KW-1185">Reference proteome</keyword>
<organism evidence="2 3">
    <name type="scientific">Rhamnusium bicolor</name>
    <dbReference type="NCBI Taxonomy" id="1586634"/>
    <lineage>
        <taxon>Eukaryota</taxon>
        <taxon>Metazoa</taxon>
        <taxon>Ecdysozoa</taxon>
        <taxon>Arthropoda</taxon>
        <taxon>Hexapoda</taxon>
        <taxon>Insecta</taxon>
        <taxon>Pterygota</taxon>
        <taxon>Neoptera</taxon>
        <taxon>Endopterygota</taxon>
        <taxon>Coleoptera</taxon>
        <taxon>Polyphaga</taxon>
        <taxon>Cucujiformia</taxon>
        <taxon>Chrysomeloidea</taxon>
        <taxon>Cerambycidae</taxon>
        <taxon>Lepturinae</taxon>
        <taxon>Rhagiini</taxon>
        <taxon>Rhamnusium</taxon>
    </lineage>
</organism>
<feature type="region of interest" description="Disordered" evidence="1">
    <location>
        <begin position="1"/>
        <end position="38"/>
    </location>
</feature>
<evidence type="ECO:0000313" key="2">
    <source>
        <dbReference type="EMBL" id="KAJ8932774.1"/>
    </source>
</evidence>
<sequence length="109" mass="12080">MIVDDLEEALEDDNMESDGNNNKDNTGNDCDNNVNTCDDDGITSDSSETLLAVTVFQLFMHQQKASPLEKEKDGTITKINCAKSVNDSRRCMGGVDIADMFKSYYAIDR</sequence>
<feature type="compositionally biased region" description="Acidic residues" evidence="1">
    <location>
        <begin position="1"/>
        <end position="16"/>
    </location>
</feature>
<reference evidence="2" key="1">
    <citation type="journal article" date="2023" name="Insect Mol. Biol.">
        <title>Genome sequencing provides insights into the evolution of gene families encoding plant cell wall-degrading enzymes in longhorned beetles.</title>
        <authorList>
            <person name="Shin N.R."/>
            <person name="Okamura Y."/>
            <person name="Kirsch R."/>
            <person name="Pauchet Y."/>
        </authorList>
    </citation>
    <scope>NUCLEOTIDE SEQUENCE</scope>
    <source>
        <strain evidence="2">RBIC_L_NR</strain>
    </source>
</reference>
<gene>
    <name evidence="2" type="ORF">NQ314_014478</name>
</gene>
<name>A0AAV8X213_9CUCU</name>